<dbReference type="NCBIfam" id="NF002116">
    <property type="entry name" value="PRK00951.2-6"/>
    <property type="match status" value="1"/>
</dbReference>
<dbReference type="EMBL" id="CP002772">
    <property type="protein sequence ID" value="AEG17061.1"/>
    <property type="molecule type" value="Genomic_DNA"/>
</dbReference>
<evidence type="ECO:0000256" key="5">
    <source>
        <dbReference type="ARBA" id="ARBA00023239"/>
    </source>
</evidence>
<protein>
    <recommendedName>
        <fullName evidence="2 6">Imidazoleglycerol-phosphate dehydratase</fullName>
        <shortName evidence="6">IGPD</shortName>
        <ecNumber evidence="6">4.2.1.19</ecNumber>
    </recommendedName>
</protein>
<keyword evidence="8" id="KW-1185">Reference proteome</keyword>
<comment type="pathway">
    <text evidence="1 6">Amino-acid biosynthesis; L-histidine biosynthesis; L-histidine from 5-phospho-alpha-D-ribose 1-diphosphate: step 6/9.</text>
</comment>
<dbReference type="Proteomes" id="UP000009231">
    <property type="component" value="Chromosome"/>
</dbReference>
<comment type="subcellular location">
    <subcellularLocation>
        <location evidence="6">Cytoplasm</location>
    </subcellularLocation>
</comment>
<dbReference type="NCBIfam" id="NF002111">
    <property type="entry name" value="PRK00951.2-1"/>
    <property type="match status" value="1"/>
</dbReference>
<dbReference type="Gene3D" id="3.30.230.40">
    <property type="entry name" value="Imidazole glycerol phosphate dehydratase, domain 1"/>
    <property type="match status" value="2"/>
</dbReference>
<evidence type="ECO:0000313" key="8">
    <source>
        <dbReference type="Proteomes" id="UP000009231"/>
    </source>
</evidence>
<dbReference type="CDD" id="cd07914">
    <property type="entry name" value="IGPD"/>
    <property type="match status" value="1"/>
</dbReference>
<dbReference type="GO" id="GO:0004424">
    <property type="term" value="F:imidazoleglycerol-phosphate dehydratase activity"/>
    <property type="evidence" value="ECO:0007669"/>
    <property type="project" value="UniProtKB-UniRule"/>
</dbReference>
<dbReference type="InterPro" id="IPR020568">
    <property type="entry name" value="Ribosomal_Su5_D2-typ_SF"/>
</dbReference>
<comment type="similarity">
    <text evidence="6">Belongs to the imidazoleglycerol-phosphate dehydratase family.</text>
</comment>
<sequence length="186" mass="20579">MSRKTSETNIEISLNLDGKGQFHVDTGIEFFDHMLNSFAKHGFFDLEVKADGDVGVDDHHTVEDVGILLGEVFKEAIGNKRGIKRMAHAIVPMDDSLATVAVDIGGRSYTVFDIEFTNQKVGTLSTENVEHFFESFANSAMININTKVEGENDHHKIEALFKAFARALNDASRVEHDKIPSTKGVL</sequence>
<dbReference type="UniPathway" id="UPA00031">
    <property type="reaction ID" value="UER00011"/>
</dbReference>
<dbReference type="PROSITE" id="PS00954">
    <property type="entry name" value="IGP_DEHYDRATASE_1"/>
    <property type="match status" value="1"/>
</dbReference>
<evidence type="ECO:0000256" key="4">
    <source>
        <dbReference type="ARBA" id="ARBA00023102"/>
    </source>
</evidence>
<gene>
    <name evidence="6" type="primary">hisB</name>
    <name evidence="7" type="ordered locus">MSWAN_0013</name>
</gene>
<evidence type="ECO:0000256" key="1">
    <source>
        <dbReference type="ARBA" id="ARBA00005047"/>
    </source>
</evidence>
<keyword evidence="5 6" id="KW-0456">Lyase</keyword>
<dbReference type="FunFam" id="3.30.230.40:FF:000003">
    <property type="entry name" value="Imidazoleglycerol-phosphate dehydratase HisB"/>
    <property type="match status" value="1"/>
</dbReference>
<dbReference type="AlphaFoldDB" id="F6D7B9"/>
<dbReference type="FunFam" id="3.30.230.40:FF:000001">
    <property type="entry name" value="Imidazoleglycerol-phosphate dehydratase HisB"/>
    <property type="match status" value="1"/>
</dbReference>
<keyword evidence="3 6" id="KW-0028">Amino-acid biosynthesis</keyword>
<comment type="catalytic activity">
    <reaction evidence="6">
        <text>D-erythro-1-(imidazol-4-yl)glycerol 3-phosphate = 3-(imidazol-4-yl)-2-oxopropyl phosphate + H2O</text>
        <dbReference type="Rhea" id="RHEA:11040"/>
        <dbReference type="ChEBI" id="CHEBI:15377"/>
        <dbReference type="ChEBI" id="CHEBI:57766"/>
        <dbReference type="ChEBI" id="CHEBI:58278"/>
        <dbReference type="EC" id="4.2.1.19"/>
    </reaction>
</comment>
<dbReference type="GO" id="GO:0000105">
    <property type="term" value="P:L-histidine biosynthetic process"/>
    <property type="evidence" value="ECO:0007669"/>
    <property type="project" value="UniProtKB-UniRule"/>
</dbReference>
<keyword evidence="6" id="KW-0963">Cytoplasm</keyword>
<dbReference type="NCBIfam" id="NF002114">
    <property type="entry name" value="PRK00951.2-4"/>
    <property type="match status" value="1"/>
</dbReference>
<reference evidence="7 8" key="1">
    <citation type="journal article" date="2014" name="Int. J. Syst. Evol. Microbiol.">
        <title>Methanobacterium paludis sp. nov. and a novel strain of Methanobacterium lacus isolated from northern peatlands.</title>
        <authorList>
            <person name="Cadillo-Quiroz H."/>
            <person name="Brauer S.L."/>
            <person name="Goodson N."/>
            <person name="Yavitt J.B."/>
            <person name="Zinder S.H."/>
        </authorList>
    </citation>
    <scope>NUCLEOTIDE SEQUENCE [LARGE SCALE GENOMIC DNA]</scope>
    <source>
        <strain evidence="8">DSM 25820 / JCM 18151 / SWAN1</strain>
    </source>
</reference>
<organism evidence="7 8">
    <name type="scientific">Methanobacterium paludis (strain DSM 25820 / JCM 18151 / SWAN1)</name>
    <dbReference type="NCBI Taxonomy" id="868131"/>
    <lineage>
        <taxon>Archaea</taxon>
        <taxon>Methanobacteriati</taxon>
        <taxon>Methanobacteriota</taxon>
        <taxon>Methanomada group</taxon>
        <taxon>Methanobacteria</taxon>
        <taxon>Methanobacteriales</taxon>
        <taxon>Methanobacteriaceae</taxon>
        <taxon>Methanobacterium</taxon>
    </lineage>
</organism>
<dbReference type="PROSITE" id="PS00955">
    <property type="entry name" value="IGP_DEHYDRATASE_2"/>
    <property type="match status" value="1"/>
</dbReference>
<dbReference type="KEGG" id="mew:MSWAN_0013"/>
<dbReference type="STRING" id="868131.MSWAN_0013"/>
<dbReference type="InterPro" id="IPR000807">
    <property type="entry name" value="ImidazoleglycerolP_deHydtase"/>
</dbReference>
<dbReference type="eggNOG" id="arCOG04398">
    <property type="taxonomic scope" value="Archaea"/>
</dbReference>
<dbReference type="Pfam" id="PF00475">
    <property type="entry name" value="IGPD"/>
    <property type="match status" value="1"/>
</dbReference>
<evidence type="ECO:0000256" key="3">
    <source>
        <dbReference type="ARBA" id="ARBA00022605"/>
    </source>
</evidence>
<accession>F6D7B9</accession>
<name>F6D7B9_METPW</name>
<evidence type="ECO:0000256" key="2">
    <source>
        <dbReference type="ARBA" id="ARBA00016664"/>
    </source>
</evidence>
<dbReference type="EC" id="4.2.1.19" evidence="6"/>
<keyword evidence="4 6" id="KW-0368">Histidine biosynthesis</keyword>
<evidence type="ECO:0000256" key="6">
    <source>
        <dbReference type="HAMAP-Rule" id="MF_00076"/>
    </source>
</evidence>
<dbReference type="PANTHER" id="PTHR23133:SF2">
    <property type="entry name" value="IMIDAZOLEGLYCEROL-PHOSPHATE DEHYDRATASE"/>
    <property type="match status" value="1"/>
</dbReference>
<dbReference type="SUPFAM" id="SSF54211">
    <property type="entry name" value="Ribosomal protein S5 domain 2-like"/>
    <property type="match status" value="2"/>
</dbReference>
<dbReference type="PANTHER" id="PTHR23133">
    <property type="entry name" value="IMIDAZOLEGLYCEROL-PHOSPHATE DEHYDRATASE HIS7"/>
    <property type="match status" value="1"/>
</dbReference>
<evidence type="ECO:0000313" key="7">
    <source>
        <dbReference type="EMBL" id="AEG17061.1"/>
    </source>
</evidence>
<dbReference type="InterPro" id="IPR020565">
    <property type="entry name" value="ImidazoleglycerP_deHydtase_CS"/>
</dbReference>
<dbReference type="HOGENOM" id="CLU_044308_3_0_2"/>
<dbReference type="InterPro" id="IPR038494">
    <property type="entry name" value="IGPD_sf"/>
</dbReference>
<dbReference type="HAMAP" id="MF_00076">
    <property type="entry name" value="HisB"/>
    <property type="match status" value="1"/>
</dbReference>
<dbReference type="GO" id="GO:0005737">
    <property type="term" value="C:cytoplasm"/>
    <property type="evidence" value="ECO:0007669"/>
    <property type="project" value="UniProtKB-SubCell"/>
</dbReference>
<proteinExistence type="inferred from homology"/>